<name>A0ACB9HNA1_9ASTR</name>
<proteinExistence type="predicted"/>
<keyword evidence="2" id="KW-1185">Reference proteome</keyword>
<evidence type="ECO:0000313" key="1">
    <source>
        <dbReference type="EMBL" id="KAI3797379.1"/>
    </source>
</evidence>
<organism evidence="1 2">
    <name type="scientific">Smallanthus sonchifolius</name>
    <dbReference type="NCBI Taxonomy" id="185202"/>
    <lineage>
        <taxon>Eukaryota</taxon>
        <taxon>Viridiplantae</taxon>
        <taxon>Streptophyta</taxon>
        <taxon>Embryophyta</taxon>
        <taxon>Tracheophyta</taxon>
        <taxon>Spermatophyta</taxon>
        <taxon>Magnoliopsida</taxon>
        <taxon>eudicotyledons</taxon>
        <taxon>Gunneridae</taxon>
        <taxon>Pentapetalae</taxon>
        <taxon>asterids</taxon>
        <taxon>campanulids</taxon>
        <taxon>Asterales</taxon>
        <taxon>Asteraceae</taxon>
        <taxon>Asteroideae</taxon>
        <taxon>Heliantheae alliance</taxon>
        <taxon>Millerieae</taxon>
        <taxon>Smallanthus</taxon>
    </lineage>
</organism>
<reference evidence="1 2" key="2">
    <citation type="journal article" date="2022" name="Mol. Ecol. Resour.">
        <title>The genomes of chicory, endive, great burdock and yacon provide insights into Asteraceae paleo-polyploidization history and plant inulin production.</title>
        <authorList>
            <person name="Fan W."/>
            <person name="Wang S."/>
            <person name="Wang H."/>
            <person name="Wang A."/>
            <person name="Jiang F."/>
            <person name="Liu H."/>
            <person name="Zhao H."/>
            <person name="Xu D."/>
            <person name="Zhang Y."/>
        </authorList>
    </citation>
    <scope>NUCLEOTIDE SEQUENCE [LARGE SCALE GENOMIC DNA]</scope>
    <source>
        <strain evidence="2">cv. Yunnan</strain>
        <tissue evidence="1">Leaves</tissue>
    </source>
</reference>
<protein>
    <submittedName>
        <fullName evidence="1">Uncharacterized protein</fullName>
    </submittedName>
</protein>
<evidence type="ECO:0000313" key="2">
    <source>
        <dbReference type="Proteomes" id="UP001056120"/>
    </source>
</evidence>
<reference evidence="2" key="1">
    <citation type="journal article" date="2022" name="Mol. Ecol. Resour.">
        <title>The genomes of chicory, endive, great burdock and yacon provide insights into Asteraceae palaeo-polyploidization history and plant inulin production.</title>
        <authorList>
            <person name="Fan W."/>
            <person name="Wang S."/>
            <person name="Wang H."/>
            <person name="Wang A."/>
            <person name="Jiang F."/>
            <person name="Liu H."/>
            <person name="Zhao H."/>
            <person name="Xu D."/>
            <person name="Zhang Y."/>
        </authorList>
    </citation>
    <scope>NUCLEOTIDE SEQUENCE [LARGE SCALE GENOMIC DNA]</scope>
    <source>
        <strain evidence="2">cv. Yunnan</strain>
    </source>
</reference>
<dbReference type="Proteomes" id="UP001056120">
    <property type="component" value="Linkage Group LG11"/>
</dbReference>
<sequence>MQKTTRKTHKKEGSGYDVQNEMFKAKLQELESHIRTDLSTKEVEEASKEIYTSASTVSYQKEATEEEERVSCYPSSDPHIEAIDNESSKEDKHRIPTLPPQSSDDIPRWAVDLKA</sequence>
<dbReference type="EMBL" id="CM042028">
    <property type="protein sequence ID" value="KAI3797379.1"/>
    <property type="molecule type" value="Genomic_DNA"/>
</dbReference>
<comment type="caution">
    <text evidence="1">The sequence shown here is derived from an EMBL/GenBank/DDBJ whole genome shotgun (WGS) entry which is preliminary data.</text>
</comment>
<accession>A0ACB9HNA1</accession>
<gene>
    <name evidence="1" type="ORF">L1987_32635</name>
</gene>